<dbReference type="PANTHER" id="PTHR47738">
    <property type="entry name" value="PTS SYSTEM FRUCTOSE-LIKE EIIA COMPONENT-RELATED"/>
    <property type="match status" value="1"/>
</dbReference>
<reference evidence="4 5" key="1">
    <citation type="submission" date="2017-09" db="EMBL/GenBank/DDBJ databases">
        <title>Depth-based differentiation of microbial function through sediment-hosted aquifers and enrichment of novel symbionts in the deep terrestrial subsurface.</title>
        <authorList>
            <person name="Probst A.J."/>
            <person name="Ladd B."/>
            <person name="Jarett J.K."/>
            <person name="Geller-Mcgrath D.E."/>
            <person name="Sieber C.M."/>
            <person name="Emerson J.B."/>
            <person name="Anantharaman K."/>
            <person name="Thomas B.C."/>
            <person name="Malmstrom R."/>
            <person name="Stieglmeier M."/>
            <person name="Klingl A."/>
            <person name="Woyke T."/>
            <person name="Ryan C.M."/>
            <person name="Banfield J.F."/>
        </authorList>
    </citation>
    <scope>NUCLEOTIDE SEQUENCE [LARGE SCALE GENOMIC DNA]</scope>
    <source>
        <strain evidence="4">CG12_big_fil_rev_8_21_14_0_65_43_15</strain>
    </source>
</reference>
<sequence length="155" mass="16902">MQTMDFLNPKAISADLQSTDKKGIIKELLDLLIKSGDIESKGKNAILDIIMERESLGSTGIGLGIGIPHGKSDHVKKLVASFGISKNGIDFDSLDAEPAHIFFLLLAPQDTAGPHLKALARISRLLKEKFVRESLKKAAEAKDILSIIKEEDQKK</sequence>
<evidence type="ECO:0000256" key="2">
    <source>
        <dbReference type="ARBA" id="ARBA00022679"/>
    </source>
</evidence>
<organism evidence="4 5">
    <name type="scientific">Candidatus Taenaricola geysiri</name>
    <dbReference type="NCBI Taxonomy" id="1974752"/>
    <lineage>
        <taxon>Bacteria</taxon>
        <taxon>Pseudomonadati</taxon>
        <taxon>Candidatus Omnitrophota</taxon>
        <taxon>Candidatus Taenaricola</taxon>
    </lineage>
</organism>
<dbReference type="AlphaFoldDB" id="A0A2J0LHP1"/>
<dbReference type="Pfam" id="PF00359">
    <property type="entry name" value="PTS_EIIA_2"/>
    <property type="match status" value="1"/>
</dbReference>
<dbReference type="InterPro" id="IPR051541">
    <property type="entry name" value="PTS_SugarTrans_NitroReg"/>
</dbReference>
<name>A0A2J0LHP1_9BACT</name>
<dbReference type="GO" id="GO:0016740">
    <property type="term" value="F:transferase activity"/>
    <property type="evidence" value="ECO:0007669"/>
    <property type="project" value="UniProtKB-KW"/>
</dbReference>
<dbReference type="SUPFAM" id="SSF55804">
    <property type="entry name" value="Phoshotransferase/anion transport protein"/>
    <property type="match status" value="1"/>
</dbReference>
<accession>A0A2J0LHP1</accession>
<evidence type="ECO:0000259" key="3">
    <source>
        <dbReference type="PROSITE" id="PS51094"/>
    </source>
</evidence>
<dbReference type="PROSITE" id="PS51094">
    <property type="entry name" value="PTS_EIIA_TYPE_2"/>
    <property type="match status" value="1"/>
</dbReference>
<dbReference type="InterPro" id="IPR002178">
    <property type="entry name" value="PTS_EIIA_type-2_dom"/>
</dbReference>
<comment type="caution">
    <text evidence="4">The sequence shown here is derived from an EMBL/GenBank/DDBJ whole genome shotgun (WGS) entry which is preliminary data.</text>
</comment>
<evidence type="ECO:0000313" key="5">
    <source>
        <dbReference type="Proteomes" id="UP000231267"/>
    </source>
</evidence>
<dbReference type="CDD" id="cd00211">
    <property type="entry name" value="PTS_IIA_fru"/>
    <property type="match status" value="1"/>
</dbReference>
<keyword evidence="2" id="KW-0808">Transferase</keyword>
<proteinExistence type="predicted"/>
<dbReference type="EMBL" id="PFGP01000032">
    <property type="protein sequence ID" value="PIW66709.1"/>
    <property type="molecule type" value="Genomic_DNA"/>
</dbReference>
<protein>
    <submittedName>
        <fullName evidence="4">PTS fructose transporter subunit IIA</fullName>
    </submittedName>
</protein>
<dbReference type="Gene3D" id="3.40.930.10">
    <property type="entry name" value="Mannitol-specific EII, Chain A"/>
    <property type="match status" value="1"/>
</dbReference>
<feature type="domain" description="PTS EIIA type-2" evidence="3">
    <location>
        <begin position="5"/>
        <end position="151"/>
    </location>
</feature>
<dbReference type="PANTHER" id="PTHR47738:SF2">
    <property type="entry name" value="PTS SYSTEM FRUCTOSE-LIKE EIIA COMPONENT"/>
    <property type="match status" value="1"/>
</dbReference>
<evidence type="ECO:0000256" key="1">
    <source>
        <dbReference type="ARBA" id="ARBA00004496"/>
    </source>
</evidence>
<dbReference type="GO" id="GO:0005737">
    <property type="term" value="C:cytoplasm"/>
    <property type="evidence" value="ECO:0007669"/>
    <property type="project" value="UniProtKB-SubCell"/>
</dbReference>
<comment type="subcellular location">
    <subcellularLocation>
        <location evidence="1">Cytoplasm</location>
    </subcellularLocation>
</comment>
<gene>
    <name evidence="4" type="ORF">COW11_01775</name>
</gene>
<dbReference type="FunFam" id="3.40.930.10:FF:000009">
    <property type="entry name" value="PTS system, fructose specific IIABC component"/>
    <property type="match status" value="1"/>
</dbReference>
<dbReference type="Proteomes" id="UP000231267">
    <property type="component" value="Unassembled WGS sequence"/>
</dbReference>
<dbReference type="InterPro" id="IPR016152">
    <property type="entry name" value="PTrfase/Anion_transptr"/>
</dbReference>
<evidence type="ECO:0000313" key="4">
    <source>
        <dbReference type="EMBL" id="PIW66709.1"/>
    </source>
</evidence>